<reference evidence="3" key="2">
    <citation type="submission" date="2025-09" db="UniProtKB">
        <authorList>
            <consortium name="Ensembl"/>
        </authorList>
    </citation>
    <scope>IDENTIFICATION</scope>
</reference>
<protein>
    <recommendedName>
        <fullName evidence="2">DNA/RNA non-specific endonuclease/pyrophosphatase/phosphodiesterase domain-containing protein</fullName>
    </recommendedName>
</protein>
<sequence>MRATSANRAVSLSAVVMVLTSVALQGVQAGVVSDFNHAERCKDSLYMGTPPRGYLSNAFKKICQRYEDKPRYATVYDPRRHIPIFSAYTFKKSDGEKKVDFPWMFEPQLASEKSSSNMEPFPQSTSMHMNFEDTQAVLEDYADVVQYERGQLNPDEHQADPLDKASTYSLTNVVPQIREFNLGLRHHRGHHVRTHDPPIKTMNCHTFTSTIYISILIKIQCLPKMLEIIIWPMITMYISDS</sequence>
<dbReference type="Pfam" id="PF01223">
    <property type="entry name" value="Endonuclease_NS"/>
    <property type="match status" value="1"/>
</dbReference>
<dbReference type="SMART" id="SM00892">
    <property type="entry name" value="Endonuclease_NS"/>
    <property type="match status" value="1"/>
</dbReference>
<dbReference type="InterPro" id="IPR039015">
    <property type="entry name" value="ENDOD1"/>
</dbReference>
<dbReference type="GO" id="GO:0003676">
    <property type="term" value="F:nucleic acid binding"/>
    <property type="evidence" value="ECO:0007669"/>
    <property type="project" value="InterPro"/>
</dbReference>
<proteinExistence type="predicted"/>
<evidence type="ECO:0000313" key="3">
    <source>
        <dbReference type="Ensembl" id="ENSPMEP00000026749.1"/>
    </source>
</evidence>
<name>A0A3B3YHA5_9TELE</name>
<organism evidence="3 4">
    <name type="scientific">Poecilia mexicana</name>
    <dbReference type="NCBI Taxonomy" id="48701"/>
    <lineage>
        <taxon>Eukaryota</taxon>
        <taxon>Metazoa</taxon>
        <taxon>Chordata</taxon>
        <taxon>Craniata</taxon>
        <taxon>Vertebrata</taxon>
        <taxon>Euteleostomi</taxon>
        <taxon>Actinopterygii</taxon>
        <taxon>Neopterygii</taxon>
        <taxon>Teleostei</taxon>
        <taxon>Neoteleostei</taxon>
        <taxon>Acanthomorphata</taxon>
        <taxon>Ovalentaria</taxon>
        <taxon>Atherinomorphae</taxon>
        <taxon>Cyprinodontiformes</taxon>
        <taxon>Poeciliidae</taxon>
        <taxon>Poeciliinae</taxon>
        <taxon>Poecilia</taxon>
    </lineage>
</organism>
<evidence type="ECO:0000256" key="1">
    <source>
        <dbReference type="SAM" id="SignalP"/>
    </source>
</evidence>
<keyword evidence="4" id="KW-1185">Reference proteome</keyword>
<dbReference type="GO" id="GO:0016787">
    <property type="term" value="F:hydrolase activity"/>
    <property type="evidence" value="ECO:0007669"/>
    <property type="project" value="InterPro"/>
</dbReference>
<feature type="signal peptide" evidence="1">
    <location>
        <begin position="1"/>
        <end position="29"/>
    </location>
</feature>
<dbReference type="InterPro" id="IPR044925">
    <property type="entry name" value="His-Me_finger_sf"/>
</dbReference>
<dbReference type="Proteomes" id="UP000261480">
    <property type="component" value="Unplaced"/>
</dbReference>
<reference evidence="3" key="1">
    <citation type="submission" date="2025-08" db="UniProtKB">
        <authorList>
            <consortium name="Ensembl"/>
        </authorList>
    </citation>
    <scope>IDENTIFICATION</scope>
</reference>
<keyword evidence="1" id="KW-0732">Signal</keyword>
<dbReference type="InterPro" id="IPR001604">
    <property type="entry name" value="Endo_G_ENPP1-like_dom"/>
</dbReference>
<dbReference type="SUPFAM" id="SSF54060">
    <property type="entry name" value="His-Me finger endonucleases"/>
    <property type="match status" value="1"/>
</dbReference>
<evidence type="ECO:0000313" key="4">
    <source>
        <dbReference type="Proteomes" id="UP000261480"/>
    </source>
</evidence>
<dbReference type="Gene3D" id="3.40.570.10">
    <property type="entry name" value="Extracellular Endonuclease, subunit A"/>
    <property type="match status" value="1"/>
</dbReference>
<dbReference type="Ensembl" id="ENSPMET00000001767.1">
    <property type="protein sequence ID" value="ENSPMEP00000026749.1"/>
    <property type="gene ID" value="ENSPMEG00000010651.1"/>
</dbReference>
<feature type="chain" id="PRO_5017321053" description="DNA/RNA non-specific endonuclease/pyrophosphatase/phosphodiesterase domain-containing protein" evidence="1">
    <location>
        <begin position="30"/>
        <end position="241"/>
    </location>
</feature>
<dbReference type="GO" id="GO:0046872">
    <property type="term" value="F:metal ion binding"/>
    <property type="evidence" value="ECO:0007669"/>
    <property type="project" value="InterPro"/>
</dbReference>
<evidence type="ECO:0000259" key="2">
    <source>
        <dbReference type="SMART" id="SM00892"/>
    </source>
</evidence>
<dbReference type="InterPro" id="IPR044929">
    <property type="entry name" value="DNA/RNA_non-sp_Endonuclease_sf"/>
</dbReference>
<dbReference type="PANTHER" id="PTHR21472:SF20">
    <property type="entry name" value="ENDONUCLEASE DOMAIN-CONTAINING 1 PROTEIN-LIKE"/>
    <property type="match status" value="1"/>
</dbReference>
<dbReference type="PANTHER" id="PTHR21472">
    <property type="entry name" value="ENDONUCLEASE DOMAIN-CONTAINING 1 PROTEIN ENDOD1"/>
    <property type="match status" value="1"/>
</dbReference>
<accession>A0A3B3YHA5</accession>
<dbReference type="AlphaFoldDB" id="A0A3B3YHA5"/>
<feature type="domain" description="DNA/RNA non-specific endonuclease/pyrophosphatase/phosphodiesterase" evidence="2">
    <location>
        <begin position="68"/>
        <end position="228"/>
    </location>
</feature>